<reference evidence="7" key="1">
    <citation type="journal article" date="2019" name="Environ. Microbiol.">
        <title>Fungal ecological strategies reflected in gene transcription - a case study of two litter decomposers.</title>
        <authorList>
            <person name="Barbi F."/>
            <person name="Kohler A."/>
            <person name="Barry K."/>
            <person name="Baskaran P."/>
            <person name="Daum C."/>
            <person name="Fauchery L."/>
            <person name="Ihrmark K."/>
            <person name="Kuo A."/>
            <person name="LaButti K."/>
            <person name="Lipzen A."/>
            <person name="Morin E."/>
            <person name="Grigoriev I.V."/>
            <person name="Henrissat B."/>
            <person name="Lindahl B."/>
            <person name="Martin F."/>
        </authorList>
    </citation>
    <scope>NUCLEOTIDE SEQUENCE</scope>
    <source>
        <strain evidence="7">JB14</strain>
    </source>
</reference>
<comment type="subcellular location">
    <subcellularLocation>
        <location evidence="1">Membrane</location>
        <topology evidence="1">Multi-pass membrane protein</topology>
    </subcellularLocation>
</comment>
<evidence type="ECO:0000256" key="6">
    <source>
        <dbReference type="SAM" id="Phobius"/>
    </source>
</evidence>
<keyword evidence="8" id="KW-1185">Reference proteome</keyword>
<dbReference type="EMBL" id="ML769410">
    <property type="protein sequence ID" value="KAE9405336.1"/>
    <property type="molecule type" value="Genomic_DNA"/>
</dbReference>
<accession>A0A6A4I497</accession>
<dbReference type="AlphaFoldDB" id="A0A6A4I497"/>
<keyword evidence="3 6" id="KW-1133">Transmembrane helix</keyword>
<protein>
    <recommendedName>
        <fullName evidence="9">G-protein coupled receptors family 2 profile 2 domain-containing protein</fullName>
    </recommendedName>
</protein>
<dbReference type="Proteomes" id="UP000799118">
    <property type="component" value="Unassembled WGS sequence"/>
</dbReference>
<gene>
    <name evidence="7" type="ORF">BT96DRAFT_852947</name>
</gene>
<sequence>MSTPFVFTNEMDDVSNKLWEYTSIVGAAMCFVALLAIGIVALHPVSRRHLDRVSFRILAYALGANMVFGIVNAVGGSFTGPTWRCGFTIWVLQVTLEMSSFLLFCIALNMQLVIVHSVNGQKMERYYMIGSTLMSLIITIPAYATDQYGWDTLVGDCWYKNPNQSQLLAWQIGTQLFWTLLTVLGEVVTSLTVIIYMLKQRNLVSKAVNVNARYDTGATSGSSNKRLEYARHYKSVLIRIALYPLASCVINLLSVMCVLHATFTGGVHSLNDYHILLLSDFLYGGRAVVYAFLTAVDPSFLAAWRALIAHERSGKSYSGQYGSGFPLSTRDHQSAQLQSHQSKLAVQVNLARAHYDDGGIELANMNYGGGGKDNEPIYDDNGVHSPVQKVDILSGADMNPSLVAISDPIKAADQRPVVIQQARFDVERMRGQKDNEEKTHRRELDKFQRQI</sequence>
<dbReference type="GO" id="GO:0004930">
    <property type="term" value="F:G protein-coupled receptor activity"/>
    <property type="evidence" value="ECO:0007669"/>
    <property type="project" value="TreeGrafter"/>
</dbReference>
<evidence type="ECO:0000256" key="1">
    <source>
        <dbReference type="ARBA" id="ARBA00004141"/>
    </source>
</evidence>
<feature type="region of interest" description="Disordered" evidence="5">
    <location>
        <begin position="429"/>
        <end position="451"/>
    </location>
</feature>
<dbReference type="GO" id="GO:0007189">
    <property type="term" value="P:adenylate cyclase-activating G protein-coupled receptor signaling pathway"/>
    <property type="evidence" value="ECO:0007669"/>
    <property type="project" value="TreeGrafter"/>
</dbReference>
<feature type="transmembrane region" description="Helical" evidence="6">
    <location>
        <begin position="240"/>
        <end position="263"/>
    </location>
</feature>
<feature type="transmembrane region" description="Helical" evidence="6">
    <location>
        <begin position="126"/>
        <end position="144"/>
    </location>
</feature>
<dbReference type="PANTHER" id="PTHR23112">
    <property type="entry name" value="G PROTEIN-COUPLED RECEPTOR 157-RELATED"/>
    <property type="match status" value="1"/>
</dbReference>
<evidence type="ECO:0000313" key="7">
    <source>
        <dbReference type="EMBL" id="KAE9405336.1"/>
    </source>
</evidence>
<proteinExistence type="predicted"/>
<feature type="transmembrane region" description="Helical" evidence="6">
    <location>
        <begin position="57"/>
        <end position="78"/>
    </location>
</feature>
<dbReference type="PANTHER" id="PTHR23112:SF0">
    <property type="entry name" value="TRANSMEMBRANE PROTEIN 116"/>
    <property type="match status" value="1"/>
</dbReference>
<feature type="transmembrane region" description="Helical" evidence="6">
    <location>
        <begin position="21"/>
        <end position="45"/>
    </location>
</feature>
<evidence type="ECO:0000256" key="3">
    <source>
        <dbReference type="ARBA" id="ARBA00022989"/>
    </source>
</evidence>
<evidence type="ECO:0000313" key="8">
    <source>
        <dbReference type="Proteomes" id="UP000799118"/>
    </source>
</evidence>
<dbReference type="GO" id="GO:0005886">
    <property type="term" value="C:plasma membrane"/>
    <property type="evidence" value="ECO:0007669"/>
    <property type="project" value="TreeGrafter"/>
</dbReference>
<dbReference type="Gene3D" id="1.20.1070.10">
    <property type="entry name" value="Rhodopsin 7-helix transmembrane proteins"/>
    <property type="match status" value="1"/>
</dbReference>
<evidence type="ECO:0000256" key="4">
    <source>
        <dbReference type="ARBA" id="ARBA00023136"/>
    </source>
</evidence>
<dbReference type="OrthoDB" id="3251871at2759"/>
<feature type="transmembrane region" description="Helical" evidence="6">
    <location>
        <begin position="176"/>
        <end position="198"/>
    </location>
</feature>
<keyword evidence="4 6" id="KW-0472">Membrane</keyword>
<dbReference type="SUPFAM" id="SSF81321">
    <property type="entry name" value="Family A G protein-coupled receptor-like"/>
    <property type="match status" value="1"/>
</dbReference>
<organism evidence="7 8">
    <name type="scientific">Gymnopus androsaceus JB14</name>
    <dbReference type="NCBI Taxonomy" id="1447944"/>
    <lineage>
        <taxon>Eukaryota</taxon>
        <taxon>Fungi</taxon>
        <taxon>Dikarya</taxon>
        <taxon>Basidiomycota</taxon>
        <taxon>Agaricomycotina</taxon>
        <taxon>Agaricomycetes</taxon>
        <taxon>Agaricomycetidae</taxon>
        <taxon>Agaricales</taxon>
        <taxon>Marasmiineae</taxon>
        <taxon>Omphalotaceae</taxon>
        <taxon>Gymnopus</taxon>
    </lineage>
</organism>
<evidence type="ECO:0000256" key="2">
    <source>
        <dbReference type="ARBA" id="ARBA00022692"/>
    </source>
</evidence>
<evidence type="ECO:0000256" key="5">
    <source>
        <dbReference type="SAM" id="MobiDB-lite"/>
    </source>
</evidence>
<keyword evidence="2 6" id="KW-0812">Transmembrane</keyword>
<name>A0A6A4I497_9AGAR</name>
<feature type="transmembrane region" description="Helical" evidence="6">
    <location>
        <begin position="90"/>
        <end position="114"/>
    </location>
</feature>
<evidence type="ECO:0008006" key="9">
    <source>
        <dbReference type="Google" id="ProtNLM"/>
    </source>
</evidence>
<feature type="transmembrane region" description="Helical" evidence="6">
    <location>
        <begin position="283"/>
        <end position="307"/>
    </location>
</feature>